<dbReference type="RefSeq" id="WP_219762422.1">
    <property type="nucleotide sequence ID" value="NZ_JAHYBZ010000002.1"/>
</dbReference>
<name>A0ABS7A6W0_9PROT</name>
<dbReference type="Proteomes" id="UP001196565">
    <property type="component" value="Unassembled WGS sequence"/>
</dbReference>
<keyword evidence="1" id="KW-0808">Transferase</keyword>
<dbReference type="PROSITE" id="PS51186">
    <property type="entry name" value="GNAT"/>
    <property type="match status" value="1"/>
</dbReference>
<organism evidence="4 5">
    <name type="scientific">Roseomonas alba</name>
    <dbReference type="NCBI Taxonomy" id="2846776"/>
    <lineage>
        <taxon>Bacteria</taxon>
        <taxon>Pseudomonadati</taxon>
        <taxon>Pseudomonadota</taxon>
        <taxon>Alphaproteobacteria</taxon>
        <taxon>Acetobacterales</taxon>
        <taxon>Roseomonadaceae</taxon>
        <taxon>Roseomonas</taxon>
    </lineage>
</organism>
<dbReference type="CDD" id="cd04301">
    <property type="entry name" value="NAT_SF"/>
    <property type="match status" value="1"/>
</dbReference>
<proteinExistence type="predicted"/>
<protein>
    <submittedName>
        <fullName evidence="4">GNAT family N-acetyltransferase</fullName>
    </submittedName>
</protein>
<gene>
    <name evidence="4" type="ORF">KPL78_08320</name>
</gene>
<sequence length="153" mass="17096">MTDALAVRPARPEDYDSWLPLWLGYNAFYGREGATAPSDAITRLTWSRFFAALEPMECLVAEAEGRLVGLAHVIYHRNTLLAGCTCYLQDLFAAPDLRGRGVGRALIEALSVRARAAGAERVYWHTHETNATARRLYDRVAAHGGFLLYRKDL</sequence>
<dbReference type="EMBL" id="JAHYBZ010000002">
    <property type="protein sequence ID" value="MBW6397845.1"/>
    <property type="molecule type" value="Genomic_DNA"/>
</dbReference>
<dbReference type="InterPro" id="IPR050832">
    <property type="entry name" value="Bact_Acetyltransf"/>
</dbReference>
<dbReference type="Gene3D" id="3.40.630.30">
    <property type="match status" value="1"/>
</dbReference>
<keyword evidence="2" id="KW-0012">Acyltransferase</keyword>
<dbReference type="Pfam" id="PF00583">
    <property type="entry name" value="Acetyltransf_1"/>
    <property type="match status" value="1"/>
</dbReference>
<dbReference type="InterPro" id="IPR000182">
    <property type="entry name" value="GNAT_dom"/>
</dbReference>
<evidence type="ECO:0000256" key="1">
    <source>
        <dbReference type="ARBA" id="ARBA00022679"/>
    </source>
</evidence>
<evidence type="ECO:0000313" key="5">
    <source>
        <dbReference type="Proteomes" id="UP001196565"/>
    </source>
</evidence>
<dbReference type="InterPro" id="IPR016181">
    <property type="entry name" value="Acyl_CoA_acyltransferase"/>
</dbReference>
<keyword evidence="5" id="KW-1185">Reference proteome</keyword>
<evidence type="ECO:0000256" key="2">
    <source>
        <dbReference type="ARBA" id="ARBA00023315"/>
    </source>
</evidence>
<dbReference type="PANTHER" id="PTHR43877">
    <property type="entry name" value="AMINOALKYLPHOSPHONATE N-ACETYLTRANSFERASE-RELATED-RELATED"/>
    <property type="match status" value="1"/>
</dbReference>
<evidence type="ECO:0000259" key="3">
    <source>
        <dbReference type="PROSITE" id="PS51186"/>
    </source>
</evidence>
<reference evidence="4 5" key="1">
    <citation type="submission" date="2021-07" db="EMBL/GenBank/DDBJ databases">
        <authorList>
            <person name="So Y."/>
        </authorList>
    </citation>
    <scope>NUCLEOTIDE SEQUENCE [LARGE SCALE GENOMIC DNA]</scope>
    <source>
        <strain evidence="4 5">HJA6</strain>
    </source>
</reference>
<evidence type="ECO:0000313" key="4">
    <source>
        <dbReference type="EMBL" id="MBW6397845.1"/>
    </source>
</evidence>
<accession>A0ABS7A6W0</accession>
<comment type="caution">
    <text evidence="4">The sequence shown here is derived from an EMBL/GenBank/DDBJ whole genome shotgun (WGS) entry which is preliminary data.</text>
</comment>
<feature type="domain" description="N-acetyltransferase" evidence="3">
    <location>
        <begin position="5"/>
        <end position="153"/>
    </location>
</feature>
<dbReference type="SUPFAM" id="SSF55729">
    <property type="entry name" value="Acyl-CoA N-acyltransferases (Nat)"/>
    <property type="match status" value="1"/>
</dbReference>